<dbReference type="NCBIfam" id="TIGR00745">
    <property type="entry name" value="apbA_panE"/>
    <property type="match status" value="1"/>
</dbReference>
<feature type="domain" description="Ketopantoate reductase N-terminal" evidence="5">
    <location>
        <begin position="8"/>
        <end position="173"/>
    </location>
</feature>
<evidence type="ECO:0000313" key="8">
    <source>
        <dbReference type="Proteomes" id="UP000186583"/>
    </source>
</evidence>
<evidence type="ECO:0000256" key="3">
    <source>
        <dbReference type="ARBA" id="ARBA00023002"/>
    </source>
</evidence>
<dbReference type="InterPro" id="IPR013328">
    <property type="entry name" value="6PGD_dom2"/>
</dbReference>
<evidence type="ECO:0000313" key="7">
    <source>
        <dbReference type="EMBL" id="OLN87237.1"/>
    </source>
</evidence>
<dbReference type="Pfam" id="PF02558">
    <property type="entry name" value="ApbA"/>
    <property type="match status" value="1"/>
</dbReference>
<dbReference type="InterPro" id="IPR013332">
    <property type="entry name" value="KPR_N"/>
</dbReference>
<dbReference type="GO" id="GO:0008677">
    <property type="term" value="F:2-dehydropantoate 2-reductase activity"/>
    <property type="evidence" value="ECO:0007669"/>
    <property type="project" value="UniProtKB-EC"/>
</dbReference>
<dbReference type="STRING" id="708187.A0A1Q8RSA7"/>
<dbReference type="InterPro" id="IPR003710">
    <property type="entry name" value="ApbA"/>
</dbReference>
<evidence type="ECO:0000256" key="4">
    <source>
        <dbReference type="RuleBase" id="RU362068"/>
    </source>
</evidence>
<comment type="similarity">
    <text evidence="1 4">Belongs to the ketopantoate reductase family.</text>
</comment>
<keyword evidence="8" id="KW-1185">Reference proteome</keyword>
<keyword evidence="2 4" id="KW-0521">NADP</keyword>
<dbReference type="Gene3D" id="1.10.1040.10">
    <property type="entry name" value="N-(1-d-carboxylethyl)-l-norvaline Dehydrogenase, domain 2"/>
    <property type="match status" value="1"/>
</dbReference>
<protein>
    <recommendedName>
        <fullName evidence="4">2-dehydropantoate 2-reductase</fullName>
        <ecNumber evidence="4">1.1.1.169</ecNumber>
    </recommendedName>
    <alternativeName>
        <fullName evidence="4">Ketopantoate reductase</fullName>
    </alternativeName>
</protein>
<dbReference type="InterPro" id="IPR036291">
    <property type="entry name" value="NAD(P)-bd_dom_sf"/>
</dbReference>
<dbReference type="PANTHER" id="PTHR21708:SF30">
    <property type="entry name" value="2-DEHYDROPANTOATE 2-REDUCTASE-RELATED"/>
    <property type="match status" value="1"/>
</dbReference>
<dbReference type="OrthoDB" id="3609at2759"/>
<evidence type="ECO:0000256" key="2">
    <source>
        <dbReference type="ARBA" id="ARBA00022857"/>
    </source>
</evidence>
<dbReference type="GO" id="GO:0005737">
    <property type="term" value="C:cytoplasm"/>
    <property type="evidence" value="ECO:0007669"/>
    <property type="project" value="TreeGrafter"/>
</dbReference>
<name>A0A1Q8RSA7_9PEZI</name>
<dbReference type="AlphaFoldDB" id="A0A1Q8RSA7"/>
<evidence type="ECO:0000259" key="5">
    <source>
        <dbReference type="Pfam" id="PF02558"/>
    </source>
</evidence>
<keyword evidence="3 4" id="KW-0560">Oxidoreductase</keyword>
<dbReference type="InterPro" id="IPR008927">
    <property type="entry name" value="6-PGluconate_DH-like_C_sf"/>
</dbReference>
<accession>A0A1Q8RSA7</accession>
<dbReference type="EMBL" id="MPGH01000101">
    <property type="protein sequence ID" value="OLN87237.1"/>
    <property type="molecule type" value="Genomic_DNA"/>
</dbReference>
<comment type="caution">
    <text evidence="7">The sequence shown here is derived from an EMBL/GenBank/DDBJ whole genome shotgun (WGS) entry which is preliminary data.</text>
</comment>
<sequence>MASKEARVLLVGSGGIGTIAALNLECGGQAKVTAVLRSNYDAVSRNGFIIKSCEHGDLEGWRPAQGQRNPAAVLKAVPNTSSLELGRQFEYIVCCTKNIPDAAPSLCDTIAPAVSPATVIVLIQNGLNIQLPFFQRFPSNIVLSGVSRIDAHEHSPGVVEQKQHDLLYVGAFKSSHMGDEEQQQAARHFVAMYGAGGKTTCLYRPEVEFDRWEKLVYNASFNPICALTGLNTGELQRTGRMMDTMVIPAMREVLEAARGAGHELPKDIIDSTIRLNPIEGDIAPSMQVDFQKGNLIEHENILGEVVREAQKHSVATPVLSVLYELCCGHQWRFKQDKGHV</sequence>
<proteinExistence type="inferred from homology"/>
<dbReference type="InterPro" id="IPR013752">
    <property type="entry name" value="KPA_reductase"/>
</dbReference>
<evidence type="ECO:0000256" key="1">
    <source>
        <dbReference type="ARBA" id="ARBA00007870"/>
    </source>
</evidence>
<dbReference type="InterPro" id="IPR051402">
    <property type="entry name" value="KPR-Related"/>
</dbReference>
<dbReference type="EC" id="1.1.1.169" evidence="4"/>
<feature type="domain" description="Ketopantoate reductase C-terminal" evidence="6">
    <location>
        <begin position="210"/>
        <end position="326"/>
    </location>
</feature>
<gene>
    <name evidence="7" type="ORF">CCHL11_03669</name>
</gene>
<organism evidence="7 8">
    <name type="scientific">Colletotrichum chlorophyti</name>
    <dbReference type="NCBI Taxonomy" id="708187"/>
    <lineage>
        <taxon>Eukaryota</taxon>
        <taxon>Fungi</taxon>
        <taxon>Dikarya</taxon>
        <taxon>Ascomycota</taxon>
        <taxon>Pezizomycotina</taxon>
        <taxon>Sordariomycetes</taxon>
        <taxon>Hypocreomycetidae</taxon>
        <taxon>Glomerellales</taxon>
        <taxon>Glomerellaceae</taxon>
        <taxon>Colletotrichum</taxon>
    </lineage>
</organism>
<dbReference type="Gene3D" id="3.40.50.720">
    <property type="entry name" value="NAD(P)-binding Rossmann-like Domain"/>
    <property type="match status" value="1"/>
</dbReference>
<comment type="catalytic activity">
    <reaction evidence="4">
        <text>(R)-pantoate + NADP(+) = 2-dehydropantoate + NADPH + H(+)</text>
        <dbReference type="Rhea" id="RHEA:16233"/>
        <dbReference type="ChEBI" id="CHEBI:11561"/>
        <dbReference type="ChEBI" id="CHEBI:15378"/>
        <dbReference type="ChEBI" id="CHEBI:15980"/>
        <dbReference type="ChEBI" id="CHEBI:57783"/>
        <dbReference type="ChEBI" id="CHEBI:58349"/>
        <dbReference type="EC" id="1.1.1.169"/>
    </reaction>
</comment>
<dbReference type="Pfam" id="PF08546">
    <property type="entry name" value="ApbA_C"/>
    <property type="match status" value="1"/>
</dbReference>
<evidence type="ECO:0000259" key="6">
    <source>
        <dbReference type="Pfam" id="PF08546"/>
    </source>
</evidence>
<dbReference type="PANTHER" id="PTHR21708">
    <property type="entry name" value="PROBABLE 2-DEHYDROPANTOATE 2-REDUCTASE"/>
    <property type="match status" value="1"/>
</dbReference>
<reference evidence="7 8" key="1">
    <citation type="submission" date="2016-11" db="EMBL/GenBank/DDBJ databases">
        <title>Draft Genome Assembly of Colletotrichum chlorophyti a pathogen of herbaceous plants.</title>
        <authorList>
            <person name="Gan P."/>
            <person name="Narusaka M."/>
            <person name="Tsushima A."/>
            <person name="Narusaka Y."/>
            <person name="Takano Y."/>
            <person name="Shirasu K."/>
        </authorList>
    </citation>
    <scope>NUCLEOTIDE SEQUENCE [LARGE SCALE GENOMIC DNA]</scope>
    <source>
        <strain evidence="7 8">NTL11</strain>
    </source>
</reference>
<comment type="function">
    <text evidence="4">Catalyzes the NADPH-dependent reduction of ketopantoate into pantoic acid.</text>
</comment>
<dbReference type="FunFam" id="1.10.1040.10:FF:000017">
    <property type="entry name" value="2-dehydropantoate 2-reductase"/>
    <property type="match status" value="1"/>
</dbReference>
<dbReference type="GO" id="GO:0015940">
    <property type="term" value="P:pantothenate biosynthetic process"/>
    <property type="evidence" value="ECO:0007669"/>
    <property type="project" value="InterPro"/>
</dbReference>
<dbReference type="SUPFAM" id="SSF51735">
    <property type="entry name" value="NAD(P)-binding Rossmann-fold domains"/>
    <property type="match status" value="1"/>
</dbReference>
<dbReference type="Proteomes" id="UP000186583">
    <property type="component" value="Unassembled WGS sequence"/>
</dbReference>
<dbReference type="SUPFAM" id="SSF48179">
    <property type="entry name" value="6-phosphogluconate dehydrogenase C-terminal domain-like"/>
    <property type="match status" value="1"/>
</dbReference>